<name>A0A2Z3HJL7_9BACT</name>
<proteinExistence type="predicted"/>
<evidence type="ECO:0000256" key="1">
    <source>
        <dbReference type="SAM" id="SignalP"/>
    </source>
</evidence>
<evidence type="ECO:0000313" key="3">
    <source>
        <dbReference type="Proteomes" id="UP000245802"/>
    </source>
</evidence>
<reference evidence="2 3" key="1">
    <citation type="submission" date="2018-01" db="EMBL/GenBank/DDBJ databases">
        <title>G. obscuriglobus.</title>
        <authorList>
            <person name="Franke J."/>
            <person name="Blomberg W."/>
            <person name="Selmecki A."/>
        </authorList>
    </citation>
    <scope>NUCLEOTIDE SEQUENCE [LARGE SCALE GENOMIC DNA]</scope>
    <source>
        <strain evidence="2 3">DSM 5831</strain>
    </source>
</reference>
<feature type="signal peptide" evidence="1">
    <location>
        <begin position="1"/>
        <end position="22"/>
    </location>
</feature>
<sequence>MLRAIRLFVGAALVLFGGTLLAQAPKDAPQAEGYFPLKVNAKWTYKVGDNTIEVKVVKVDKVGGEEQYQVDTVVGKDPKTSEWYTVKGDGVYRVRVKDDKLDPAVKVLPLPIKKDATWDINSKVGTQTVKGAMKVLNDKEKIKVGETEYETVFVEGKDLDIAGAKTTVRLWFAKGKGIVKEEFVLQTNEVVKLELTKYEEGK</sequence>
<protein>
    <submittedName>
        <fullName evidence="2">Uncharacterized protein</fullName>
    </submittedName>
</protein>
<dbReference type="RefSeq" id="WP_010036045.1">
    <property type="nucleotide sequence ID" value="NZ_CP025958.1"/>
</dbReference>
<dbReference type="AlphaFoldDB" id="A0A2Z3HJL7"/>
<evidence type="ECO:0000313" key="2">
    <source>
        <dbReference type="EMBL" id="AWM42034.1"/>
    </source>
</evidence>
<keyword evidence="3" id="KW-1185">Reference proteome</keyword>
<organism evidence="2 3">
    <name type="scientific">Gemmata obscuriglobus</name>
    <dbReference type="NCBI Taxonomy" id="114"/>
    <lineage>
        <taxon>Bacteria</taxon>
        <taxon>Pseudomonadati</taxon>
        <taxon>Planctomycetota</taxon>
        <taxon>Planctomycetia</taxon>
        <taxon>Gemmatales</taxon>
        <taxon>Gemmataceae</taxon>
        <taxon>Gemmata</taxon>
    </lineage>
</organism>
<feature type="chain" id="PRO_5016292430" evidence="1">
    <location>
        <begin position="23"/>
        <end position="202"/>
    </location>
</feature>
<dbReference type="Proteomes" id="UP000245802">
    <property type="component" value="Chromosome"/>
</dbReference>
<dbReference type="OrthoDB" id="282461at2"/>
<keyword evidence="1" id="KW-0732">Signal</keyword>
<dbReference type="KEGG" id="gog:C1280_36950"/>
<accession>A0A2Z3HJL7</accession>
<gene>
    <name evidence="2" type="ORF">C1280_36950</name>
</gene>
<dbReference type="EMBL" id="CP025958">
    <property type="protein sequence ID" value="AWM42034.1"/>
    <property type="molecule type" value="Genomic_DNA"/>
</dbReference>